<keyword evidence="3" id="KW-1185">Reference proteome</keyword>
<comment type="caution">
    <text evidence="2">The sequence shown here is derived from an EMBL/GenBank/DDBJ whole genome shotgun (WGS) entry which is preliminary data.</text>
</comment>
<reference evidence="2 3" key="1">
    <citation type="submission" date="2024-09" db="EMBL/GenBank/DDBJ databases">
        <title>Chromosome-scale assembly of Riccia sorocarpa.</title>
        <authorList>
            <person name="Paukszto L."/>
        </authorList>
    </citation>
    <scope>NUCLEOTIDE SEQUENCE [LARGE SCALE GENOMIC DNA]</scope>
    <source>
        <strain evidence="2">LP-2024</strain>
        <tissue evidence="2">Aerial parts of the thallus</tissue>
    </source>
</reference>
<dbReference type="Proteomes" id="UP001633002">
    <property type="component" value="Unassembled WGS sequence"/>
</dbReference>
<dbReference type="AlphaFoldDB" id="A0ABD3H5W1"/>
<gene>
    <name evidence="2" type="ORF">R1sor_003939</name>
</gene>
<protein>
    <submittedName>
        <fullName evidence="2">Uncharacterized protein</fullName>
    </submittedName>
</protein>
<organism evidence="2 3">
    <name type="scientific">Riccia sorocarpa</name>
    <dbReference type="NCBI Taxonomy" id="122646"/>
    <lineage>
        <taxon>Eukaryota</taxon>
        <taxon>Viridiplantae</taxon>
        <taxon>Streptophyta</taxon>
        <taxon>Embryophyta</taxon>
        <taxon>Marchantiophyta</taxon>
        <taxon>Marchantiopsida</taxon>
        <taxon>Marchantiidae</taxon>
        <taxon>Marchantiales</taxon>
        <taxon>Ricciaceae</taxon>
        <taxon>Riccia</taxon>
    </lineage>
</organism>
<dbReference type="EMBL" id="JBJQOH010000006">
    <property type="protein sequence ID" value="KAL3685917.1"/>
    <property type="molecule type" value="Genomic_DNA"/>
</dbReference>
<evidence type="ECO:0000313" key="2">
    <source>
        <dbReference type="EMBL" id="KAL3685917.1"/>
    </source>
</evidence>
<sequence>MNKMAKGEKYRWWTVEEGLLLLPNIPTPKGSTIRHFIQAWKRLRAHLTLSPDSWSLPGSITLSQLSILTKRYGSGYTFNDKILNPLLKKLKYSVLIHLQTPSGCWRDLQMELTEIGVCLSPAQEAEIGAFKIFLDKVSTDATSLQSSISWRWQGDDSTWKGWVKHSRFWGKLTAKSETPEDLSAKWRLGGQDRTWAQRNKMGCPLLHIIATTLQCIWKDKNLKQFKNQDTITPIEVILTSARYEVEGQMSNNISAERWEDGLKTLQDLAWLLNESTLDEENPDEPALQARSHSQSDHGRETLVNSQETTSFEDVRDSRRTSLQARPPGSTGVEDMLSRS</sequence>
<evidence type="ECO:0000256" key="1">
    <source>
        <dbReference type="SAM" id="MobiDB-lite"/>
    </source>
</evidence>
<feature type="region of interest" description="Disordered" evidence="1">
    <location>
        <begin position="278"/>
        <end position="339"/>
    </location>
</feature>
<evidence type="ECO:0000313" key="3">
    <source>
        <dbReference type="Proteomes" id="UP001633002"/>
    </source>
</evidence>
<name>A0ABD3H5W1_9MARC</name>
<feature type="compositionally biased region" description="Polar residues" evidence="1">
    <location>
        <begin position="302"/>
        <end position="311"/>
    </location>
</feature>
<accession>A0ABD3H5W1</accession>
<proteinExistence type="predicted"/>